<organism evidence="2 3">
    <name type="scientific">Angustibacter aerolatus</name>
    <dbReference type="NCBI Taxonomy" id="1162965"/>
    <lineage>
        <taxon>Bacteria</taxon>
        <taxon>Bacillati</taxon>
        <taxon>Actinomycetota</taxon>
        <taxon>Actinomycetes</taxon>
        <taxon>Kineosporiales</taxon>
        <taxon>Kineosporiaceae</taxon>
    </lineage>
</organism>
<accession>A0ABQ6JAV6</accession>
<reference evidence="3" key="1">
    <citation type="journal article" date="2019" name="Int. J. Syst. Evol. Microbiol.">
        <title>The Global Catalogue of Microorganisms (GCM) 10K type strain sequencing project: providing services to taxonomists for standard genome sequencing and annotation.</title>
        <authorList>
            <consortium name="The Broad Institute Genomics Platform"/>
            <consortium name="The Broad Institute Genome Sequencing Center for Infectious Disease"/>
            <person name="Wu L."/>
            <person name="Ma J."/>
        </authorList>
    </citation>
    <scope>NUCLEOTIDE SEQUENCE [LARGE SCALE GENOMIC DNA]</scope>
    <source>
        <strain evidence="3">NBRC 108730</strain>
    </source>
</reference>
<keyword evidence="3" id="KW-1185">Reference proteome</keyword>
<gene>
    <name evidence="2" type="ORF">GCM10025868_05550</name>
</gene>
<name>A0ABQ6JAV6_9ACTN</name>
<dbReference type="Proteomes" id="UP001157017">
    <property type="component" value="Unassembled WGS sequence"/>
</dbReference>
<evidence type="ECO:0000313" key="3">
    <source>
        <dbReference type="Proteomes" id="UP001157017"/>
    </source>
</evidence>
<comment type="caution">
    <text evidence="2">The sequence shown here is derived from an EMBL/GenBank/DDBJ whole genome shotgun (WGS) entry which is preliminary data.</text>
</comment>
<dbReference type="EMBL" id="BSUZ01000001">
    <property type="protein sequence ID" value="GMA85305.1"/>
    <property type="molecule type" value="Genomic_DNA"/>
</dbReference>
<protein>
    <submittedName>
        <fullName evidence="2">Uncharacterized protein</fullName>
    </submittedName>
</protein>
<proteinExistence type="predicted"/>
<evidence type="ECO:0000256" key="1">
    <source>
        <dbReference type="SAM" id="MobiDB-lite"/>
    </source>
</evidence>
<feature type="region of interest" description="Disordered" evidence="1">
    <location>
        <begin position="65"/>
        <end position="106"/>
    </location>
</feature>
<sequence length="106" mass="10747">MRLCTSRGRMPPSISICRLTQVRAVAAHGGAQRLVDGQQVPLAGGVLEHEVLAVVVHGDQSQVGHVAPLGPGAGWRPRSAGGSAGPSPTVPPAPLDPEQARPTLAG</sequence>
<evidence type="ECO:0000313" key="2">
    <source>
        <dbReference type="EMBL" id="GMA85305.1"/>
    </source>
</evidence>